<dbReference type="STRING" id="546364.SAMN04489730_2513"/>
<evidence type="ECO:0000256" key="1">
    <source>
        <dbReference type="SAM" id="MobiDB-lite"/>
    </source>
</evidence>
<proteinExistence type="predicted"/>
<dbReference type="EMBL" id="FPJG01000006">
    <property type="protein sequence ID" value="SFW65626.1"/>
    <property type="molecule type" value="Genomic_DNA"/>
</dbReference>
<dbReference type="Proteomes" id="UP000182740">
    <property type="component" value="Unassembled WGS sequence"/>
</dbReference>
<organism evidence="3 4">
    <name type="scientific">Amycolatopsis australiensis</name>
    <dbReference type="NCBI Taxonomy" id="546364"/>
    <lineage>
        <taxon>Bacteria</taxon>
        <taxon>Bacillati</taxon>
        <taxon>Actinomycetota</taxon>
        <taxon>Actinomycetes</taxon>
        <taxon>Pseudonocardiales</taxon>
        <taxon>Pseudonocardiaceae</taxon>
        <taxon>Amycolatopsis</taxon>
    </lineage>
</organism>
<reference evidence="4" key="1">
    <citation type="submission" date="2016-11" db="EMBL/GenBank/DDBJ databases">
        <authorList>
            <person name="Varghese N."/>
            <person name="Submissions S."/>
        </authorList>
    </citation>
    <scope>NUCLEOTIDE SEQUENCE [LARGE SCALE GENOMIC DNA]</scope>
    <source>
        <strain evidence="4">DSM 44671</strain>
    </source>
</reference>
<feature type="compositionally biased region" description="Polar residues" evidence="1">
    <location>
        <begin position="22"/>
        <end position="31"/>
    </location>
</feature>
<name>A0A1K1R099_9PSEU</name>
<dbReference type="InterPro" id="IPR011008">
    <property type="entry name" value="Dimeric_a/b-barrel"/>
</dbReference>
<dbReference type="InterPro" id="IPR010753">
    <property type="entry name" value="DUF1330"/>
</dbReference>
<feature type="domain" description="DUF1330" evidence="2">
    <location>
        <begin position="39"/>
        <end position="132"/>
    </location>
</feature>
<evidence type="ECO:0000313" key="3">
    <source>
        <dbReference type="EMBL" id="SFW65626.1"/>
    </source>
</evidence>
<dbReference type="SUPFAM" id="SSF54909">
    <property type="entry name" value="Dimeric alpha+beta barrel"/>
    <property type="match status" value="1"/>
</dbReference>
<evidence type="ECO:0000313" key="4">
    <source>
        <dbReference type="Proteomes" id="UP000182740"/>
    </source>
</evidence>
<dbReference type="Pfam" id="PF07045">
    <property type="entry name" value="DUF1330"/>
    <property type="match status" value="1"/>
</dbReference>
<protein>
    <submittedName>
        <fullName evidence="3">Uncharacterized conserved protein, DUF1330 family</fullName>
    </submittedName>
</protein>
<keyword evidence="4" id="KW-1185">Reference proteome</keyword>
<dbReference type="PANTHER" id="PTHR41521:SF4">
    <property type="entry name" value="BLR0684 PROTEIN"/>
    <property type="match status" value="1"/>
</dbReference>
<evidence type="ECO:0000259" key="2">
    <source>
        <dbReference type="Pfam" id="PF07045"/>
    </source>
</evidence>
<dbReference type="AlphaFoldDB" id="A0A1K1R099"/>
<dbReference type="Gene3D" id="3.30.70.100">
    <property type="match status" value="1"/>
</dbReference>
<gene>
    <name evidence="3" type="ORF">SAMN04489730_2513</name>
</gene>
<dbReference type="PANTHER" id="PTHR41521">
    <property type="match status" value="1"/>
</dbReference>
<sequence length="133" mass="13804">MSRCGSGCPTIDLDDGGGQPGSDGTTLRPSGSATLGGVTAYVISEVEVLDEAQARRYRELAQASIEAHGGRYLARGAVPAALEGPAGDGRLVIVEFPDRGTAERWYGSDEYAAALGIRATALRRRLLLVDGVG</sequence>
<feature type="region of interest" description="Disordered" evidence="1">
    <location>
        <begin position="1"/>
        <end position="31"/>
    </location>
</feature>
<accession>A0A1K1R099</accession>